<comment type="caution">
    <text evidence="1">The sequence shown here is derived from an EMBL/GenBank/DDBJ whole genome shotgun (WGS) entry which is preliminary data.</text>
</comment>
<protein>
    <submittedName>
        <fullName evidence="1">Uncharacterized protein</fullName>
    </submittedName>
</protein>
<evidence type="ECO:0000313" key="2">
    <source>
        <dbReference type="Proteomes" id="UP001151532"/>
    </source>
</evidence>
<organism evidence="1 2">
    <name type="scientific">Salix purpurea</name>
    <name type="common">Purple osier willow</name>
    <dbReference type="NCBI Taxonomy" id="77065"/>
    <lineage>
        <taxon>Eukaryota</taxon>
        <taxon>Viridiplantae</taxon>
        <taxon>Streptophyta</taxon>
        <taxon>Embryophyta</taxon>
        <taxon>Tracheophyta</taxon>
        <taxon>Spermatophyta</taxon>
        <taxon>Magnoliopsida</taxon>
        <taxon>eudicotyledons</taxon>
        <taxon>Gunneridae</taxon>
        <taxon>Pentapetalae</taxon>
        <taxon>rosids</taxon>
        <taxon>fabids</taxon>
        <taxon>Malpighiales</taxon>
        <taxon>Salicaceae</taxon>
        <taxon>Saliceae</taxon>
        <taxon>Salix</taxon>
    </lineage>
</organism>
<accession>A0A9Q0T2P2</accession>
<gene>
    <name evidence="1" type="ORF">OIU79_012410</name>
</gene>
<evidence type="ECO:0000313" key="1">
    <source>
        <dbReference type="EMBL" id="KAJ6699139.1"/>
    </source>
</evidence>
<name>A0A9Q0T2P2_SALPP</name>
<sequence length="49" mass="5597">MNTGLYIMPAWLSEHQPDSRNNGLLVNLRSGTPFKCHSNPTLIRINNQF</sequence>
<dbReference type="Proteomes" id="UP001151532">
    <property type="component" value="Chromosome 6"/>
</dbReference>
<reference evidence="1" key="1">
    <citation type="submission" date="2022-11" db="EMBL/GenBank/DDBJ databases">
        <authorList>
            <person name="Hyden B.L."/>
            <person name="Feng K."/>
            <person name="Yates T."/>
            <person name="Jawdy S."/>
            <person name="Smart L.B."/>
            <person name="Muchero W."/>
        </authorList>
    </citation>
    <scope>NUCLEOTIDE SEQUENCE</scope>
    <source>
        <tissue evidence="1">Shoot tip</tissue>
    </source>
</reference>
<reference evidence="1" key="2">
    <citation type="journal article" date="2023" name="Int. J. Mol. Sci.">
        <title>De Novo Assembly and Annotation of 11 Diverse Shrub Willow (Salix) Genomes Reveals Novel Gene Organization in Sex-Linked Regions.</title>
        <authorList>
            <person name="Hyden B."/>
            <person name="Feng K."/>
            <person name="Yates T.B."/>
            <person name="Jawdy S."/>
            <person name="Cereghino C."/>
            <person name="Smart L.B."/>
            <person name="Muchero W."/>
        </authorList>
    </citation>
    <scope>NUCLEOTIDE SEQUENCE</scope>
    <source>
        <tissue evidence="1">Shoot tip</tissue>
    </source>
</reference>
<dbReference type="EMBL" id="JAPFFK010000017">
    <property type="protein sequence ID" value="KAJ6699139.1"/>
    <property type="molecule type" value="Genomic_DNA"/>
</dbReference>
<keyword evidence="2" id="KW-1185">Reference proteome</keyword>
<proteinExistence type="predicted"/>
<dbReference type="AlphaFoldDB" id="A0A9Q0T2P2"/>